<evidence type="ECO:0008006" key="4">
    <source>
        <dbReference type="Google" id="ProtNLM"/>
    </source>
</evidence>
<name>A0A1J6IJF5_NICAT</name>
<organism evidence="2 3">
    <name type="scientific">Nicotiana attenuata</name>
    <name type="common">Coyote tobacco</name>
    <dbReference type="NCBI Taxonomy" id="49451"/>
    <lineage>
        <taxon>Eukaryota</taxon>
        <taxon>Viridiplantae</taxon>
        <taxon>Streptophyta</taxon>
        <taxon>Embryophyta</taxon>
        <taxon>Tracheophyta</taxon>
        <taxon>Spermatophyta</taxon>
        <taxon>Magnoliopsida</taxon>
        <taxon>eudicotyledons</taxon>
        <taxon>Gunneridae</taxon>
        <taxon>Pentapetalae</taxon>
        <taxon>asterids</taxon>
        <taxon>lamiids</taxon>
        <taxon>Solanales</taxon>
        <taxon>Solanaceae</taxon>
        <taxon>Nicotianoideae</taxon>
        <taxon>Nicotianeae</taxon>
        <taxon>Nicotiana</taxon>
    </lineage>
</organism>
<sequence length="79" mass="9161">MQNTTRMGWVEILTAIIHLSTAQTGLYSTRFPKLMNQIERNSAKILQQSTAARRRDFRSQNTTWKPRRLKQVAVIPSNC</sequence>
<proteinExistence type="predicted"/>
<reference evidence="2" key="1">
    <citation type="submission" date="2016-11" db="EMBL/GenBank/DDBJ databases">
        <title>The genome of Nicotiana attenuata.</title>
        <authorList>
            <person name="Xu S."/>
            <person name="Brockmoeller T."/>
            <person name="Gaquerel E."/>
            <person name="Navarro A."/>
            <person name="Kuhl H."/>
            <person name="Gase K."/>
            <person name="Ling Z."/>
            <person name="Zhou W."/>
            <person name="Kreitzer C."/>
            <person name="Stanke M."/>
            <person name="Tang H."/>
            <person name="Lyons E."/>
            <person name="Pandey P."/>
            <person name="Pandey S.P."/>
            <person name="Timmermann B."/>
            <person name="Baldwin I.T."/>
        </authorList>
    </citation>
    <scope>NUCLEOTIDE SEQUENCE [LARGE SCALE GENOMIC DNA]</scope>
    <source>
        <strain evidence="2">UT</strain>
    </source>
</reference>
<gene>
    <name evidence="2" type="ORF">A4A49_08997</name>
</gene>
<evidence type="ECO:0000313" key="3">
    <source>
        <dbReference type="Proteomes" id="UP000187609"/>
    </source>
</evidence>
<feature type="signal peptide" evidence="1">
    <location>
        <begin position="1"/>
        <end position="22"/>
    </location>
</feature>
<dbReference type="Gramene" id="OIT00656">
    <property type="protein sequence ID" value="OIT00656"/>
    <property type="gene ID" value="A4A49_08997"/>
</dbReference>
<evidence type="ECO:0000256" key="1">
    <source>
        <dbReference type="SAM" id="SignalP"/>
    </source>
</evidence>
<keyword evidence="3" id="KW-1185">Reference proteome</keyword>
<dbReference type="AlphaFoldDB" id="A0A1J6IJF5"/>
<keyword evidence="1" id="KW-0732">Signal</keyword>
<evidence type="ECO:0000313" key="2">
    <source>
        <dbReference type="EMBL" id="OIT00656.1"/>
    </source>
</evidence>
<feature type="chain" id="PRO_5012250187" description="Secreted protein" evidence="1">
    <location>
        <begin position="23"/>
        <end position="79"/>
    </location>
</feature>
<protein>
    <recommendedName>
        <fullName evidence="4">Secreted protein</fullName>
    </recommendedName>
</protein>
<accession>A0A1J6IJF5</accession>
<comment type="caution">
    <text evidence="2">The sequence shown here is derived from an EMBL/GenBank/DDBJ whole genome shotgun (WGS) entry which is preliminary data.</text>
</comment>
<dbReference type="Proteomes" id="UP000187609">
    <property type="component" value="Unassembled WGS sequence"/>
</dbReference>
<dbReference type="EMBL" id="MJEQ01037189">
    <property type="protein sequence ID" value="OIT00656.1"/>
    <property type="molecule type" value="Genomic_DNA"/>
</dbReference>